<proteinExistence type="predicted"/>
<protein>
    <submittedName>
        <fullName evidence="2">Uncharacterized protein</fullName>
    </submittedName>
</protein>
<feature type="region of interest" description="Disordered" evidence="1">
    <location>
        <begin position="374"/>
        <end position="411"/>
    </location>
</feature>
<dbReference type="InterPro" id="IPR016181">
    <property type="entry name" value="Acyl_CoA_acyltransferase"/>
</dbReference>
<evidence type="ECO:0000313" key="2">
    <source>
        <dbReference type="EMBL" id="RKM92636.1"/>
    </source>
</evidence>
<comment type="caution">
    <text evidence="2">The sequence shown here is derived from an EMBL/GenBank/DDBJ whole genome shotgun (WGS) entry which is preliminary data.</text>
</comment>
<feature type="compositionally biased region" description="Pro residues" evidence="1">
    <location>
        <begin position="397"/>
        <end position="411"/>
    </location>
</feature>
<dbReference type="Proteomes" id="UP000028058">
    <property type="component" value="Unassembled WGS sequence"/>
</dbReference>
<evidence type="ECO:0000256" key="1">
    <source>
        <dbReference type="SAM" id="MobiDB-lite"/>
    </source>
</evidence>
<dbReference type="EMBL" id="JNAD02000013">
    <property type="protein sequence ID" value="RKM92636.1"/>
    <property type="molecule type" value="Genomic_DNA"/>
</dbReference>
<name>A0A3M8F1T8_9ACTN</name>
<keyword evidence="3" id="KW-1185">Reference proteome</keyword>
<dbReference type="RefSeq" id="WP_043467607.1">
    <property type="nucleotide sequence ID" value="NZ_JNAD02000013.1"/>
</dbReference>
<accession>A0A3M8F1T8</accession>
<reference evidence="2 3" key="1">
    <citation type="journal article" date="2014" name="Genome Announc.">
        <title>Draft Genome Sequence of Streptomyces fradiae ATCC 19609, a Strain Highly Sensitive to Antibiotics.</title>
        <authorList>
            <person name="Bekker O.B."/>
            <person name="Klimina K.M."/>
            <person name="Vatlin A.A."/>
            <person name="Zakharevich N.V."/>
            <person name="Kasianov A.S."/>
            <person name="Danilenko V.N."/>
        </authorList>
    </citation>
    <scope>NUCLEOTIDE SEQUENCE [LARGE SCALE GENOMIC DNA]</scope>
    <source>
        <strain evidence="2 3">ATCC 19609</strain>
    </source>
</reference>
<organism evidence="2 3">
    <name type="scientific">Streptomyces xinghaiensis</name>
    <dbReference type="NCBI Taxonomy" id="1038928"/>
    <lineage>
        <taxon>Bacteria</taxon>
        <taxon>Bacillati</taxon>
        <taxon>Actinomycetota</taxon>
        <taxon>Actinomycetes</taxon>
        <taxon>Kitasatosporales</taxon>
        <taxon>Streptomycetaceae</taxon>
        <taxon>Streptomyces</taxon>
    </lineage>
</organism>
<evidence type="ECO:0000313" key="3">
    <source>
        <dbReference type="Proteomes" id="UP000028058"/>
    </source>
</evidence>
<dbReference type="SUPFAM" id="SSF55729">
    <property type="entry name" value="Acyl-CoA N-acyltransferases (Nat)"/>
    <property type="match status" value="1"/>
</dbReference>
<dbReference type="AlphaFoldDB" id="A0A3M8F1T8"/>
<feature type="compositionally biased region" description="Low complexity" evidence="1">
    <location>
        <begin position="380"/>
        <end position="394"/>
    </location>
</feature>
<gene>
    <name evidence="2" type="ORF">SFRA_024945</name>
</gene>
<sequence>MAADAGGIPEGLGLWLTEWKVSPKIPWLGRRLVASVGPDVGQRSVAAQLSYFLHPDGQAVKVSMLRVHPGFRRCGLATVLMDALYAAHPTAWINYGWRTGQGARWWDGYREPAPERNVHNRPPAEWAAYFNAVNVASDKAHNAHQDYRYGLDGHRDAVYRYGERLEREAALHVAAFRPVTPVRLDPGAQPLHGAVRLLLPPAVHDYVHDRTQDPRARAAALLEHVGHGNLPRGAYWNASRQGAFADAYHEELLASPPSGPSATHAVFTLAPLENSALPAARALATSVQVDHSGDVAVDITQMSWREADRPHLTHTAALTPAVTAAIAPASARRASTAYRERYDSRGFLLAAARETAHPFADRAAQIQAMAERLLRDQASRTSTPRPQPAAPQTAVHPPTPEQRPPGPGRHA</sequence>